<dbReference type="PANTHER" id="PTHR43525">
    <property type="entry name" value="PROTEIN MALY"/>
    <property type="match status" value="1"/>
</dbReference>
<dbReference type="PANTHER" id="PTHR43525:SF1">
    <property type="entry name" value="PROTEIN MALY"/>
    <property type="match status" value="1"/>
</dbReference>
<feature type="domain" description="Aminotransferase class I/classII large" evidence="6">
    <location>
        <begin position="33"/>
        <end position="379"/>
    </location>
</feature>
<proteinExistence type="inferred from homology"/>
<keyword evidence="8" id="KW-1185">Reference proteome</keyword>
<dbReference type="Proteomes" id="UP001629156">
    <property type="component" value="Unassembled WGS sequence"/>
</dbReference>
<evidence type="ECO:0000256" key="1">
    <source>
        <dbReference type="ARBA" id="ARBA00001933"/>
    </source>
</evidence>
<evidence type="ECO:0000259" key="6">
    <source>
        <dbReference type="Pfam" id="PF00155"/>
    </source>
</evidence>
<dbReference type="EC" id="4.4.1.13" evidence="2"/>
<dbReference type="InterPro" id="IPR004839">
    <property type="entry name" value="Aminotransferase_I/II_large"/>
</dbReference>
<evidence type="ECO:0000313" key="7">
    <source>
        <dbReference type="EMBL" id="MFL9844867.1"/>
    </source>
</evidence>
<dbReference type="GO" id="GO:0047804">
    <property type="term" value="F:cysteine-S-conjugate beta-lyase activity"/>
    <property type="evidence" value="ECO:0007669"/>
    <property type="project" value="UniProtKB-EC"/>
</dbReference>
<sequence>MDYNFDEVIPRRGSNSVKWDLAPNDEVLPMWVADMDFKTAPCVIEALQKRVGHGIFGYTDAPQAYYDAIINWWSRRHNFTIKKGWIISSTGVIAALSATIKALTETGDQVLVLSPVYNHFFDAVENTGREMVCSNLIYQDNYYTIDFNDFEQKAAQPKAKLLLLCNPHNPIGRVWTQQELTRIGEICLKHNVVVVSDEIHSDLVYDDFTHVPFASINEDFLNYSVTLGAPSKTFNLAGLQVGNIISANAAYRKKINEKLNEHETWIISPFAVEALIAAYNNGEGWLEALKKYLWDNYVYLKDFFAAQLPQFKVLPLQATYLVWVDISTVGEQSQKVADNLLKNQKLWVNSGTMYGEAGEGFLRINIACPRALLAEGLNRFKVGFV</sequence>
<accession>A0ABW8YZR6</accession>
<dbReference type="Gene3D" id="3.90.1150.10">
    <property type="entry name" value="Aspartate Aminotransferase, domain 1"/>
    <property type="match status" value="1"/>
</dbReference>
<dbReference type="SUPFAM" id="SSF53383">
    <property type="entry name" value="PLP-dependent transferases"/>
    <property type="match status" value="1"/>
</dbReference>
<evidence type="ECO:0000256" key="4">
    <source>
        <dbReference type="ARBA" id="ARBA00023239"/>
    </source>
</evidence>
<dbReference type="EMBL" id="JBELPZ010000009">
    <property type="protein sequence ID" value="MFL9844867.1"/>
    <property type="molecule type" value="Genomic_DNA"/>
</dbReference>
<dbReference type="NCBIfam" id="TIGR04350">
    <property type="entry name" value="C_S_lyase_PatB"/>
    <property type="match status" value="1"/>
</dbReference>
<dbReference type="RefSeq" id="WP_408085122.1">
    <property type="nucleotide sequence ID" value="NZ_JBELPZ010000009.1"/>
</dbReference>
<dbReference type="CDD" id="cd00609">
    <property type="entry name" value="AAT_like"/>
    <property type="match status" value="1"/>
</dbReference>
<evidence type="ECO:0000256" key="2">
    <source>
        <dbReference type="ARBA" id="ARBA00012224"/>
    </source>
</evidence>
<keyword evidence="4 7" id="KW-0456">Lyase</keyword>
<comment type="caution">
    <text evidence="7">The sequence shown here is derived from an EMBL/GenBank/DDBJ whole genome shotgun (WGS) entry which is preliminary data.</text>
</comment>
<protein>
    <recommendedName>
        <fullName evidence="2">cysteine-S-conjugate beta-lyase</fullName>
        <ecNumber evidence="2">4.4.1.13</ecNumber>
    </recommendedName>
</protein>
<evidence type="ECO:0000256" key="3">
    <source>
        <dbReference type="ARBA" id="ARBA00022898"/>
    </source>
</evidence>
<dbReference type="InterPro" id="IPR015424">
    <property type="entry name" value="PyrdxlP-dep_Trfase"/>
</dbReference>
<comment type="cofactor">
    <cofactor evidence="1">
        <name>pyridoxal 5'-phosphate</name>
        <dbReference type="ChEBI" id="CHEBI:597326"/>
    </cofactor>
</comment>
<name>A0ABW8YZR6_9FLAO</name>
<gene>
    <name evidence="7" type="ORF">ABS766_10605</name>
</gene>
<keyword evidence="3" id="KW-0663">Pyridoxal phosphate</keyword>
<comment type="similarity">
    <text evidence="5">Belongs to the class-II pyridoxal-phosphate-dependent aminotransferase family. MalY/PatB cystathionine beta-lyase subfamily.</text>
</comment>
<dbReference type="InterPro" id="IPR027619">
    <property type="entry name" value="C-S_lyase_PatB-like"/>
</dbReference>
<organism evidence="7 8">
    <name type="scientific">Flavobacterium rhizosphaerae</name>
    <dbReference type="NCBI Taxonomy" id="3163298"/>
    <lineage>
        <taxon>Bacteria</taxon>
        <taxon>Pseudomonadati</taxon>
        <taxon>Bacteroidota</taxon>
        <taxon>Flavobacteriia</taxon>
        <taxon>Flavobacteriales</taxon>
        <taxon>Flavobacteriaceae</taxon>
        <taxon>Flavobacterium</taxon>
    </lineage>
</organism>
<reference evidence="7 8" key="1">
    <citation type="submission" date="2024-06" db="EMBL/GenBank/DDBJ databases">
        <authorList>
            <person name="Kaempfer P."/>
            <person name="Viver T."/>
        </authorList>
    </citation>
    <scope>NUCLEOTIDE SEQUENCE [LARGE SCALE GENOMIC DNA]</scope>
    <source>
        <strain evidence="7 8">ST-119</strain>
    </source>
</reference>
<evidence type="ECO:0000256" key="5">
    <source>
        <dbReference type="ARBA" id="ARBA00037974"/>
    </source>
</evidence>
<dbReference type="Gene3D" id="3.40.640.10">
    <property type="entry name" value="Type I PLP-dependent aspartate aminotransferase-like (Major domain)"/>
    <property type="match status" value="1"/>
</dbReference>
<dbReference type="Pfam" id="PF00155">
    <property type="entry name" value="Aminotran_1_2"/>
    <property type="match status" value="1"/>
</dbReference>
<evidence type="ECO:0000313" key="8">
    <source>
        <dbReference type="Proteomes" id="UP001629156"/>
    </source>
</evidence>
<dbReference type="InterPro" id="IPR015422">
    <property type="entry name" value="PyrdxlP-dep_Trfase_small"/>
</dbReference>
<dbReference type="InterPro" id="IPR015421">
    <property type="entry name" value="PyrdxlP-dep_Trfase_major"/>
</dbReference>
<dbReference type="InterPro" id="IPR051798">
    <property type="entry name" value="Class-II_PLP-Dep_Aminotrans"/>
</dbReference>